<accession>A0ABN8CV24</accession>
<evidence type="ECO:0000313" key="2">
    <source>
        <dbReference type="EMBL" id="CAH0516817.1"/>
    </source>
</evidence>
<feature type="transmembrane region" description="Helical" evidence="1">
    <location>
        <begin position="338"/>
        <end position="355"/>
    </location>
</feature>
<evidence type="ECO:0000256" key="1">
    <source>
        <dbReference type="SAM" id="Phobius"/>
    </source>
</evidence>
<keyword evidence="1" id="KW-0472">Membrane</keyword>
<comment type="caution">
    <text evidence="2">The sequence shown here is derived from an EMBL/GenBank/DDBJ whole genome shotgun (WGS) entry which is preliminary data.</text>
</comment>
<name>A0ABN8CV24_9STRA</name>
<protein>
    <recommendedName>
        <fullName evidence="4">Transmembrane protein</fullName>
    </recommendedName>
</protein>
<keyword evidence="1" id="KW-0812">Transmembrane</keyword>
<keyword evidence="3" id="KW-1185">Reference proteome</keyword>
<organism evidence="2 3">
    <name type="scientific">Peronospora belbahrii</name>
    <dbReference type="NCBI Taxonomy" id="622444"/>
    <lineage>
        <taxon>Eukaryota</taxon>
        <taxon>Sar</taxon>
        <taxon>Stramenopiles</taxon>
        <taxon>Oomycota</taxon>
        <taxon>Peronosporomycetes</taxon>
        <taxon>Peronosporales</taxon>
        <taxon>Peronosporaceae</taxon>
        <taxon>Peronospora</taxon>
    </lineage>
</organism>
<evidence type="ECO:0008006" key="4">
    <source>
        <dbReference type="Google" id="ProtNLM"/>
    </source>
</evidence>
<feature type="transmembrane region" description="Helical" evidence="1">
    <location>
        <begin position="166"/>
        <end position="193"/>
    </location>
</feature>
<gene>
    <name evidence="2" type="ORF">PBS001_LOCUS3456</name>
</gene>
<reference evidence="2 3" key="1">
    <citation type="submission" date="2021-11" db="EMBL/GenBank/DDBJ databases">
        <authorList>
            <person name="Islam A."/>
            <person name="Islam S."/>
            <person name="Flora M.S."/>
            <person name="Rahman M."/>
            <person name="Ziaur R.M."/>
            <person name="Epstein J.H."/>
            <person name="Hassan M."/>
            <person name="Klassen M."/>
            <person name="Woodard K."/>
            <person name="Webb A."/>
            <person name="Webby R.J."/>
            <person name="El Zowalaty M.E."/>
        </authorList>
    </citation>
    <scope>NUCLEOTIDE SEQUENCE [LARGE SCALE GENOMIC DNA]</scope>
    <source>
        <strain evidence="2">Pbs1</strain>
    </source>
</reference>
<feature type="transmembrane region" description="Helical" evidence="1">
    <location>
        <begin position="264"/>
        <end position="286"/>
    </location>
</feature>
<proteinExistence type="predicted"/>
<sequence length="364" mass="40653">MKEEEPIRRVLSATEKRAARRARVLQGSESRLKLVKGEIPTLKAPSDELDAMSLETQLDNDVEELVADTLDSKALPQKKEIEILKRVDTVQRRRDAADRRRRKEILVQEMLDDKKEDVTALKTPQETTELHRQEILPASGSTLGVTEATVNRHSTALKLHLLGEKLVLLLIVAAAFYAALCMDLSSITASLVAKDQLFVGYQDLIAKGVPLDFIRQHFEREQVLPEMREKLELLLTQQLEMEAVGASVTTNEAGWLPGMSDLGYIFTSLVAHPPVVLCVFFVRLLVSTGVKFIQKALDLPDVKNPQEGDLGFLVNLALSSHPVLKDFLVRGRKSLDDVFIFIFVLVVLVAVRAILTQLGSHIRV</sequence>
<dbReference type="Proteomes" id="UP001158986">
    <property type="component" value="Unassembled WGS sequence"/>
</dbReference>
<evidence type="ECO:0000313" key="3">
    <source>
        <dbReference type="Proteomes" id="UP001158986"/>
    </source>
</evidence>
<dbReference type="EMBL" id="CAKLCB010000208">
    <property type="protein sequence ID" value="CAH0516817.1"/>
    <property type="molecule type" value="Genomic_DNA"/>
</dbReference>
<keyword evidence="1" id="KW-1133">Transmembrane helix</keyword>